<sequence>MSLNHNPQSHCMTLMSSPPVVGTINDASVPSYPKVIPGPPSPIGISGPAIPGLPIPGPARTAFHHSHPRTTLPRTTLPRTSHLRTTHPRTTLPRTSHPRTSHLRTTHPRTTLPRTSHPRTRHLRTTHPRTSHCWHHSRTALPYTT</sequence>
<dbReference type="Proteomes" id="UP000076842">
    <property type="component" value="Unassembled WGS sequence"/>
</dbReference>
<feature type="compositionally biased region" description="Low complexity" evidence="1">
    <location>
        <begin position="69"/>
        <end position="80"/>
    </location>
</feature>
<feature type="compositionally biased region" description="Basic residues" evidence="1">
    <location>
        <begin position="116"/>
        <end position="138"/>
    </location>
</feature>
<evidence type="ECO:0000313" key="2">
    <source>
        <dbReference type="EMBL" id="KZT59619.1"/>
    </source>
</evidence>
<reference evidence="2 3" key="1">
    <citation type="journal article" date="2016" name="Mol. Biol. Evol.">
        <title>Comparative Genomics of Early-Diverging Mushroom-Forming Fungi Provides Insights into the Origins of Lignocellulose Decay Capabilities.</title>
        <authorList>
            <person name="Nagy L.G."/>
            <person name="Riley R."/>
            <person name="Tritt A."/>
            <person name="Adam C."/>
            <person name="Daum C."/>
            <person name="Floudas D."/>
            <person name="Sun H."/>
            <person name="Yadav J.S."/>
            <person name="Pangilinan J."/>
            <person name="Larsson K.H."/>
            <person name="Matsuura K."/>
            <person name="Barry K."/>
            <person name="Labutti K."/>
            <person name="Kuo R."/>
            <person name="Ohm R.A."/>
            <person name="Bhattacharya S.S."/>
            <person name="Shirouzu T."/>
            <person name="Yoshinaga Y."/>
            <person name="Martin F.M."/>
            <person name="Grigoriev I.V."/>
            <person name="Hibbett D.S."/>
        </authorList>
    </citation>
    <scope>NUCLEOTIDE SEQUENCE [LARGE SCALE GENOMIC DNA]</scope>
    <source>
        <strain evidence="2 3">HHB12733</strain>
    </source>
</reference>
<dbReference type="InParanoid" id="A0A165HQW3"/>
<dbReference type="STRING" id="1353952.A0A165HQW3"/>
<protein>
    <submittedName>
        <fullName evidence="2">Uncharacterized protein</fullName>
    </submittedName>
</protein>
<dbReference type="AlphaFoldDB" id="A0A165HQW3"/>
<organism evidence="2 3">
    <name type="scientific">Calocera cornea HHB12733</name>
    <dbReference type="NCBI Taxonomy" id="1353952"/>
    <lineage>
        <taxon>Eukaryota</taxon>
        <taxon>Fungi</taxon>
        <taxon>Dikarya</taxon>
        <taxon>Basidiomycota</taxon>
        <taxon>Agaricomycotina</taxon>
        <taxon>Dacrymycetes</taxon>
        <taxon>Dacrymycetales</taxon>
        <taxon>Dacrymycetaceae</taxon>
        <taxon>Calocera</taxon>
    </lineage>
</organism>
<evidence type="ECO:0000256" key="1">
    <source>
        <dbReference type="SAM" id="MobiDB-lite"/>
    </source>
</evidence>
<feature type="compositionally biased region" description="Basic residues" evidence="1">
    <location>
        <begin position="96"/>
        <end position="107"/>
    </location>
</feature>
<accession>A0A165HQW3</accession>
<proteinExistence type="predicted"/>
<feature type="region of interest" description="Disordered" evidence="1">
    <location>
        <begin position="65"/>
        <end position="145"/>
    </location>
</feature>
<gene>
    <name evidence="2" type="ORF">CALCODRAFT_180947</name>
</gene>
<name>A0A165HQW3_9BASI</name>
<dbReference type="EMBL" id="KV423938">
    <property type="protein sequence ID" value="KZT59619.1"/>
    <property type="molecule type" value="Genomic_DNA"/>
</dbReference>
<evidence type="ECO:0000313" key="3">
    <source>
        <dbReference type="Proteomes" id="UP000076842"/>
    </source>
</evidence>
<keyword evidence="3" id="KW-1185">Reference proteome</keyword>